<keyword evidence="3" id="KW-1185">Reference proteome</keyword>
<organism evidence="2 3">
    <name type="scientific">Caerostris extrusa</name>
    <name type="common">Bark spider</name>
    <name type="synonym">Caerostris bankana</name>
    <dbReference type="NCBI Taxonomy" id="172846"/>
    <lineage>
        <taxon>Eukaryota</taxon>
        <taxon>Metazoa</taxon>
        <taxon>Ecdysozoa</taxon>
        <taxon>Arthropoda</taxon>
        <taxon>Chelicerata</taxon>
        <taxon>Arachnida</taxon>
        <taxon>Araneae</taxon>
        <taxon>Araneomorphae</taxon>
        <taxon>Entelegynae</taxon>
        <taxon>Araneoidea</taxon>
        <taxon>Araneidae</taxon>
        <taxon>Caerostris</taxon>
    </lineage>
</organism>
<evidence type="ECO:0000313" key="2">
    <source>
        <dbReference type="EMBL" id="GIY11234.1"/>
    </source>
</evidence>
<protein>
    <submittedName>
        <fullName evidence="2">Uncharacterized protein</fullName>
    </submittedName>
</protein>
<reference evidence="2 3" key="1">
    <citation type="submission" date="2021-06" db="EMBL/GenBank/DDBJ databases">
        <title>Caerostris extrusa draft genome.</title>
        <authorList>
            <person name="Kono N."/>
            <person name="Arakawa K."/>
        </authorList>
    </citation>
    <scope>NUCLEOTIDE SEQUENCE [LARGE SCALE GENOMIC DNA]</scope>
</reference>
<evidence type="ECO:0000313" key="3">
    <source>
        <dbReference type="Proteomes" id="UP001054945"/>
    </source>
</evidence>
<name>A0AAV4QR10_CAEEX</name>
<feature type="region of interest" description="Disordered" evidence="1">
    <location>
        <begin position="1"/>
        <end position="53"/>
    </location>
</feature>
<accession>A0AAV4QR10</accession>
<dbReference type="AlphaFoldDB" id="A0AAV4QR10"/>
<proteinExistence type="predicted"/>
<dbReference type="EMBL" id="BPLR01006621">
    <property type="protein sequence ID" value="GIY11234.1"/>
    <property type="molecule type" value="Genomic_DNA"/>
</dbReference>
<comment type="caution">
    <text evidence="2">The sequence shown here is derived from an EMBL/GenBank/DDBJ whole genome shotgun (WGS) entry which is preliminary data.</text>
</comment>
<gene>
    <name evidence="2" type="ORF">CEXT_688061</name>
</gene>
<evidence type="ECO:0000256" key="1">
    <source>
        <dbReference type="SAM" id="MobiDB-lite"/>
    </source>
</evidence>
<feature type="compositionally biased region" description="Basic and acidic residues" evidence="1">
    <location>
        <begin position="44"/>
        <end position="53"/>
    </location>
</feature>
<feature type="compositionally biased region" description="Basic and acidic residues" evidence="1">
    <location>
        <begin position="26"/>
        <end position="36"/>
    </location>
</feature>
<sequence length="90" mass="10441">MYDQSKSRRREFLPESTGVHLAVEMKPGDRSPDSFPRKKRRRKPGETGMRRDAEDILFIHDSKKKNCCPTSFAKRVVPVQENQPEISLLV</sequence>
<dbReference type="Proteomes" id="UP001054945">
    <property type="component" value="Unassembled WGS sequence"/>
</dbReference>